<dbReference type="GO" id="GO:0005509">
    <property type="term" value="F:calcium ion binding"/>
    <property type="evidence" value="ECO:0007669"/>
    <property type="project" value="InterPro"/>
</dbReference>
<dbReference type="InterPro" id="IPR051426">
    <property type="entry name" value="Peflin/Sorcin_CaBP"/>
</dbReference>
<dbReference type="InterPro" id="IPR002048">
    <property type="entry name" value="EF_hand_dom"/>
</dbReference>
<comment type="caution">
    <text evidence="7">The sequence shown here is derived from an EMBL/GenBank/DDBJ whole genome shotgun (WGS) entry which is preliminary data.</text>
</comment>
<dbReference type="OrthoDB" id="186625at2759"/>
<dbReference type="PANTHER" id="PTHR46212">
    <property type="entry name" value="PEFLIN"/>
    <property type="match status" value="1"/>
</dbReference>
<dbReference type="PANTHER" id="PTHR46212:SF3">
    <property type="entry name" value="GH27120P"/>
    <property type="match status" value="1"/>
</dbReference>
<sequence length="76" mass="8652">MQQDPNHIAQLQQRFAAVDTDRGGSIDVQELQRAFSAAGHVFPESTARRLLMMFDRDRTGTVGFDEFCQMDNFISQ</sequence>
<accession>A0A9K3DAI2</accession>
<dbReference type="InterPro" id="IPR018247">
    <property type="entry name" value="EF_Hand_1_Ca_BS"/>
</dbReference>
<dbReference type="InterPro" id="IPR011992">
    <property type="entry name" value="EF-hand-dom_pair"/>
</dbReference>
<dbReference type="PROSITE" id="PS50222">
    <property type="entry name" value="EF_HAND_2"/>
    <property type="match status" value="2"/>
</dbReference>
<feature type="domain" description="EF-hand" evidence="6">
    <location>
        <begin position="42"/>
        <end position="76"/>
    </location>
</feature>
<evidence type="ECO:0000313" key="8">
    <source>
        <dbReference type="Proteomes" id="UP000265618"/>
    </source>
</evidence>
<keyword evidence="3" id="KW-0479">Metal-binding</keyword>
<keyword evidence="8" id="KW-1185">Reference proteome</keyword>
<dbReference type="Proteomes" id="UP000265618">
    <property type="component" value="Unassembled WGS sequence"/>
</dbReference>
<keyword evidence="5" id="KW-0106">Calcium</keyword>
<keyword evidence="2" id="KW-0963">Cytoplasm</keyword>
<dbReference type="AlphaFoldDB" id="A0A9K3DAI2"/>
<dbReference type="GO" id="GO:0048306">
    <property type="term" value="F:calcium-dependent protein binding"/>
    <property type="evidence" value="ECO:0007669"/>
    <property type="project" value="UniProtKB-ARBA"/>
</dbReference>
<dbReference type="EMBL" id="BDIP01006431">
    <property type="protein sequence ID" value="GIQ90625.1"/>
    <property type="molecule type" value="Genomic_DNA"/>
</dbReference>
<dbReference type="GO" id="GO:0005737">
    <property type="term" value="C:cytoplasm"/>
    <property type="evidence" value="ECO:0007669"/>
    <property type="project" value="UniProtKB-SubCell"/>
</dbReference>
<comment type="subcellular location">
    <subcellularLocation>
        <location evidence="1">Cytoplasm</location>
    </subcellularLocation>
</comment>
<evidence type="ECO:0000256" key="4">
    <source>
        <dbReference type="ARBA" id="ARBA00022737"/>
    </source>
</evidence>
<dbReference type="SMART" id="SM00054">
    <property type="entry name" value="EFh"/>
    <property type="match status" value="2"/>
</dbReference>
<organism evidence="7 8">
    <name type="scientific">Kipferlia bialata</name>
    <dbReference type="NCBI Taxonomy" id="797122"/>
    <lineage>
        <taxon>Eukaryota</taxon>
        <taxon>Metamonada</taxon>
        <taxon>Carpediemonas-like organisms</taxon>
        <taxon>Kipferlia</taxon>
    </lineage>
</organism>
<dbReference type="Gene3D" id="1.10.238.10">
    <property type="entry name" value="EF-hand"/>
    <property type="match status" value="1"/>
</dbReference>
<evidence type="ECO:0000256" key="3">
    <source>
        <dbReference type="ARBA" id="ARBA00022723"/>
    </source>
</evidence>
<evidence type="ECO:0000256" key="5">
    <source>
        <dbReference type="ARBA" id="ARBA00022837"/>
    </source>
</evidence>
<reference evidence="7 8" key="1">
    <citation type="journal article" date="2018" name="PLoS ONE">
        <title>The draft genome of Kipferlia bialata reveals reductive genome evolution in fornicate parasites.</title>
        <authorList>
            <person name="Tanifuji G."/>
            <person name="Takabayashi S."/>
            <person name="Kume K."/>
            <person name="Takagi M."/>
            <person name="Nakayama T."/>
            <person name="Kamikawa R."/>
            <person name="Inagaki Y."/>
            <person name="Hashimoto T."/>
        </authorList>
    </citation>
    <scope>NUCLEOTIDE SEQUENCE [LARGE SCALE GENOMIC DNA]</scope>
    <source>
        <strain evidence="7">NY0173</strain>
    </source>
</reference>
<evidence type="ECO:0000256" key="2">
    <source>
        <dbReference type="ARBA" id="ARBA00022490"/>
    </source>
</evidence>
<dbReference type="SUPFAM" id="SSF47473">
    <property type="entry name" value="EF-hand"/>
    <property type="match status" value="1"/>
</dbReference>
<feature type="non-terminal residue" evidence="7">
    <location>
        <position position="1"/>
    </location>
</feature>
<evidence type="ECO:0000256" key="1">
    <source>
        <dbReference type="ARBA" id="ARBA00004496"/>
    </source>
</evidence>
<evidence type="ECO:0000313" key="7">
    <source>
        <dbReference type="EMBL" id="GIQ90625.1"/>
    </source>
</evidence>
<gene>
    <name evidence="7" type="ORF">KIPB_013486</name>
</gene>
<proteinExistence type="predicted"/>
<feature type="domain" description="EF-hand" evidence="6">
    <location>
        <begin position="6"/>
        <end position="41"/>
    </location>
</feature>
<name>A0A9K3DAI2_9EUKA</name>
<dbReference type="PROSITE" id="PS00018">
    <property type="entry name" value="EF_HAND_1"/>
    <property type="match status" value="2"/>
</dbReference>
<evidence type="ECO:0000259" key="6">
    <source>
        <dbReference type="PROSITE" id="PS50222"/>
    </source>
</evidence>
<keyword evidence="4" id="KW-0677">Repeat</keyword>
<protein>
    <recommendedName>
        <fullName evidence="6">EF-hand domain-containing protein</fullName>
    </recommendedName>
</protein>
<dbReference type="Pfam" id="PF13499">
    <property type="entry name" value="EF-hand_7"/>
    <property type="match status" value="1"/>
</dbReference>